<geneLocation type="mitochondrion" evidence="2"/>
<evidence type="ECO:0000256" key="1">
    <source>
        <dbReference type="SAM" id="Phobius"/>
    </source>
</evidence>
<name>A0A7S8CV54_9GAST</name>
<accession>A0A7S8CV54</accession>
<sequence length="151" mass="18018">MSFVFVLFFSLTFFRNFYYILNLLIILEAMMLSLIMFNFCSSIIFFSSSFLMLVLLTLAACEAALGLSILVNFLRLRSNNFLGNMNTTNWFAKNSCCWKYKFTTNSYKNFDLMEWGFYFSIIISDTDFNSFFFIYTLYISYYQHLCFSYSY</sequence>
<evidence type="ECO:0000313" key="2">
    <source>
        <dbReference type="EMBL" id="QPC56784.1"/>
    </source>
</evidence>
<feature type="transmembrane region" description="Helical" evidence="1">
    <location>
        <begin position="115"/>
        <end position="138"/>
    </location>
</feature>
<dbReference type="Gene3D" id="1.10.287.3510">
    <property type="match status" value="1"/>
</dbReference>
<gene>
    <name evidence="2" type="primary">nad4l</name>
</gene>
<keyword evidence="1" id="KW-0472">Membrane</keyword>
<keyword evidence="1" id="KW-0812">Transmembrane</keyword>
<organism evidence="2">
    <name type="scientific">Ampullaceana lagotis</name>
    <dbReference type="NCBI Taxonomy" id="161081"/>
    <lineage>
        <taxon>Eukaryota</taxon>
        <taxon>Metazoa</taxon>
        <taxon>Spiralia</taxon>
        <taxon>Lophotrochozoa</taxon>
        <taxon>Mollusca</taxon>
        <taxon>Gastropoda</taxon>
        <taxon>Heterobranchia</taxon>
        <taxon>Euthyneura</taxon>
        <taxon>Panpulmonata</taxon>
        <taxon>Hygrophila</taxon>
        <taxon>Lymnaeoidea</taxon>
        <taxon>Lymnaeidae</taxon>
        <taxon>Ampullaceana</taxon>
    </lineage>
</organism>
<reference evidence="2" key="1">
    <citation type="journal article" date="2019" name="Mitochondrial DNA Part B Resour">
        <title>Complete mitochondrial genome of the radicine pond snail Radix plicatula (Gastropoda: Lymnaeidae).</title>
        <authorList>
            <person name="Qin D.-M."/>
            <person name="Huang X.-C."/>
            <person name="Yang L.-M."/>
            <person name="Liu X.-J."/>
            <person name="Wu R.-W."/>
            <person name="Ouyang S."/>
            <person name="Wu X.-P."/>
            <person name="Wang S.-H."/>
        </authorList>
    </citation>
    <scope>NUCLEOTIDE SEQUENCE</scope>
</reference>
<keyword evidence="2" id="KW-0496">Mitochondrion</keyword>
<keyword evidence="1" id="KW-1133">Transmembrane helix</keyword>
<dbReference type="AlphaFoldDB" id="A0A7S8CV54"/>
<proteinExistence type="predicted"/>
<dbReference type="EMBL" id="MN175602">
    <property type="protein sequence ID" value="QPC56784.1"/>
    <property type="molecule type" value="Genomic_DNA"/>
</dbReference>
<feature type="transmembrane region" description="Helical" evidence="1">
    <location>
        <begin position="17"/>
        <end position="39"/>
    </location>
</feature>
<feature type="transmembrane region" description="Helical" evidence="1">
    <location>
        <begin position="51"/>
        <end position="74"/>
    </location>
</feature>
<protein>
    <submittedName>
        <fullName evidence="2">NADH dehydrogenase subunit 4L</fullName>
    </submittedName>
</protein>